<keyword evidence="4" id="KW-1185">Reference proteome</keyword>
<dbReference type="PROSITE" id="PS51257">
    <property type="entry name" value="PROKAR_LIPOPROTEIN"/>
    <property type="match status" value="1"/>
</dbReference>
<sequence length="323" mass="34529">MKRIMIKILPLFMVICSLSSCLKGYDTNIDTDKTNSVVEFANTGNIVSGGNATYHRFASDLGVLNLGDSATFNVNIHYAGAAYAPTDITVNLEVDAAALTSYNESDGTDYVVPPTSVYNFPSSVVIKKGTLESQIKVAIVRNADFDFAASYALPLKIASVSTGLIGSNYGTCIYSFSIRNGYDGVYEVTGDFEDFVLGAAATSSYPKTIDLVTYGPNSVGYFDPNLNGGIYGYSFENGGSGSYYGNFAPIFAFDNDGNVTGVTNYYGQGTNPQVRSAELDPSGVNKMTFDGTTPVKLEVSYFMIQAGAKRIAVSEVFTYTGAR</sequence>
<evidence type="ECO:0000256" key="1">
    <source>
        <dbReference type="SAM" id="SignalP"/>
    </source>
</evidence>
<dbReference type="RefSeq" id="WP_137260572.1">
    <property type="nucleotide sequence ID" value="NZ_SZQL01000002.1"/>
</dbReference>
<accession>A0A4V5UUY5</accession>
<gene>
    <name evidence="3" type="ORF">FC093_04635</name>
</gene>
<protein>
    <submittedName>
        <fullName evidence="3">DUF1735 domain-containing protein</fullName>
    </submittedName>
</protein>
<dbReference type="AlphaFoldDB" id="A0A4V5UUY5"/>
<evidence type="ECO:0000313" key="3">
    <source>
        <dbReference type="EMBL" id="TKK70973.1"/>
    </source>
</evidence>
<dbReference type="Pfam" id="PF08522">
    <property type="entry name" value="BT_3987-like_N"/>
    <property type="match status" value="1"/>
</dbReference>
<evidence type="ECO:0000313" key="4">
    <source>
        <dbReference type="Proteomes" id="UP000305848"/>
    </source>
</evidence>
<dbReference type="EMBL" id="SZQL01000002">
    <property type="protein sequence ID" value="TKK70973.1"/>
    <property type="molecule type" value="Genomic_DNA"/>
</dbReference>
<reference evidence="3 4" key="1">
    <citation type="submission" date="2019-05" db="EMBL/GenBank/DDBJ databases">
        <title>Panacibacter sp. strain 17mud1-8 Genome sequencing and assembly.</title>
        <authorList>
            <person name="Chhetri G."/>
        </authorList>
    </citation>
    <scope>NUCLEOTIDE SEQUENCE [LARGE SCALE GENOMIC DNA]</scope>
    <source>
        <strain evidence="3 4">17mud1-8</strain>
    </source>
</reference>
<dbReference type="Proteomes" id="UP000305848">
    <property type="component" value="Unassembled WGS sequence"/>
</dbReference>
<proteinExistence type="predicted"/>
<evidence type="ECO:0000259" key="2">
    <source>
        <dbReference type="Pfam" id="PF08522"/>
    </source>
</evidence>
<dbReference type="Gene3D" id="2.60.40.1740">
    <property type="entry name" value="hypothetical protein (bacova_03559)"/>
    <property type="match status" value="1"/>
</dbReference>
<name>A0A4V5UUY5_9BACT</name>
<organism evidence="3 4">
    <name type="scientific">Ilyomonas limi</name>
    <dbReference type="NCBI Taxonomy" id="2575867"/>
    <lineage>
        <taxon>Bacteria</taxon>
        <taxon>Pseudomonadati</taxon>
        <taxon>Bacteroidota</taxon>
        <taxon>Chitinophagia</taxon>
        <taxon>Chitinophagales</taxon>
        <taxon>Chitinophagaceae</taxon>
        <taxon>Ilyomonas</taxon>
    </lineage>
</organism>
<comment type="caution">
    <text evidence="3">The sequence shown here is derived from an EMBL/GenBank/DDBJ whole genome shotgun (WGS) entry which is preliminary data.</text>
</comment>
<feature type="domain" description="BT-3987-like N-terminal" evidence="2">
    <location>
        <begin position="62"/>
        <end position="162"/>
    </location>
</feature>
<dbReference type="InterPro" id="IPR013728">
    <property type="entry name" value="BT_3987-like_N"/>
</dbReference>
<feature type="signal peptide" evidence="1">
    <location>
        <begin position="1"/>
        <end position="22"/>
    </location>
</feature>
<dbReference type="OrthoDB" id="740324at2"/>
<keyword evidence="1" id="KW-0732">Signal</keyword>
<feature type="chain" id="PRO_5021035345" evidence="1">
    <location>
        <begin position="23"/>
        <end position="323"/>
    </location>
</feature>